<sequence>MARGIIIPDRTQEAIREQTIVKKSERKDDEFVVSLNYPYSTTYQKMTNLLMC</sequence>
<keyword evidence="2" id="KW-1185">Reference proteome</keyword>
<dbReference type="EMBL" id="JAIQCV010000005">
    <property type="protein sequence ID" value="KAH1098122.1"/>
    <property type="molecule type" value="Genomic_DNA"/>
</dbReference>
<evidence type="ECO:0000313" key="2">
    <source>
        <dbReference type="Proteomes" id="UP000828251"/>
    </source>
</evidence>
<comment type="caution">
    <text evidence="1">The sequence shown here is derived from an EMBL/GenBank/DDBJ whole genome shotgun (WGS) entry which is preliminary data.</text>
</comment>
<reference evidence="1 2" key="1">
    <citation type="journal article" date="2021" name="Plant Biotechnol. J.">
        <title>Multi-omics assisted identification of the key and species-specific regulatory components of drought-tolerant mechanisms in Gossypium stocksii.</title>
        <authorList>
            <person name="Yu D."/>
            <person name="Ke L."/>
            <person name="Zhang D."/>
            <person name="Wu Y."/>
            <person name="Sun Y."/>
            <person name="Mei J."/>
            <person name="Sun J."/>
            <person name="Sun Y."/>
        </authorList>
    </citation>
    <scope>NUCLEOTIDE SEQUENCE [LARGE SCALE GENOMIC DNA]</scope>
    <source>
        <strain evidence="2">cv. E1</strain>
        <tissue evidence="1">Leaf</tissue>
    </source>
</reference>
<feature type="non-terminal residue" evidence="1">
    <location>
        <position position="52"/>
    </location>
</feature>
<evidence type="ECO:0000313" key="1">
    <source>
        <dbReference type="EMBL" id="KAH1098122.1"/>
    </source>
</evidence>
<dbReference type="Proteomes" id="UP000828251">
    <property type="component" value="Unassembled WGS sequence"/>
</dbReference>
<protein>
    <submittedName>
        <fullName evidence="1">Uncharacterized protein</fullName>
    </submittedName>
</protein>
<organism evidence="1 2">
    <name type="scientific">Gossypium stocksii</name>
    <dbReference type="NCBI Taxonomy" id="47602"/>
    <lineage>
        <taxon>Eukaryota</taxon>
        <taxon>Viridiplantae</taxon>
        <taxon>Streptophyta</taxon>
        <taxon>Embryophyta</taxon>
        <taxon>Tracheophyta</taxon>
        <taxon>Spermatophyta</taxon>
        <taxon>Magnoliopsida</taxon>
        <taxon>eudicotyledons</taxon>
        <taxon>Gunneridae</taxon>
        <taxon>Pentapetalae</taxon>
        <taxon>rosids</taxon>
        <taxon>malvids</taxon>
        <taxon>Malvales</taxon>
        <taxon>Malvaceae</taxon>
        <taxon>Malvoideae</taxon>
        <taxon>Gossypium</taxon>
    </lineage>
</organism>
<gene>
    <name evidence="1" type="ORF">J1N35_015043</name>
</gene>
<dbReference type="AlphaFoldDB" id="A0A9D4AAH0"/>
<proteinExistence type="predicted"/>
<name>A0A9D4AAH0_9ROSI</name>
<accession>A0A9D4AAH0</accession>